<dbReference type="Proteomes" id="UP000823674">
    <property type="component" value="Chromosome A01"/>
</dbReference>
<keyword evidence="2" id="KW-1185">Reference proteome</keyword>
<dbReference type="EMBL" id="JADBGQ010000001">
    <property type="protein sequence ID" value="KAG5415269.1"/>
    <property type="molecule type" value="Genomic_DNA"/>
</dbReference>
<name>A0ABQ7NWQ2_BRACM</name>
<reference evidence="1 2" key="1">
    <citation type="submission" date="2021-03" db="EMBL/GenBank/DDBJ databases">
        <authorList>
            <person name="King G.J."/>
            <person name="Bancroft I."/>
            <person name="Baten A."/>
            <person name="Bloomfield J."/>
            <person name="Borpatragohain P."/>
            <person name="He Z."/>
            <person name="Irish N."/>
            <person name="Irwin J."/>
            <person name="Liu K."/>
            <person name="Mauleon R.P."/>
            <person name="Moore J."/>
            <person name="Morris R."/>
            <person name="Ostergaard L."/>
            <person name="Wang B."/>
            <person name="Wells R."/>
        </authorList>
    </citation>
    <scope>NUCLEOTIDE SEQUENCE [LARGE SCALE GENOMIC DNA]</scope>
    <source>
        <strain evidence="1">R-o-18</strain>
        <tissue evidence="1">Leaf</tissue>
    </source>
</reference>
<evidence type="ECO:0000313" key="2">
    <source>
        <dbReference type="Proteomes" id="UP000823674"/>
    </source>
</evidence>
<organism evidence="1 2">
    <name type="scientific">Brassica rapa subsp. trilocularis</name>
    <dbReference type="NCBI Taxonomy" id="1813537"/>
    <lineage>
        <taxon>Eukaryota</taxon>
        <taxon>Viridiplantae</taxon>
        <taxon>Streptophyta</taxon>
        <taxon>Embryophyta</taxon>
        <taxon>Tracheophyta</taxon>
        <taxon>Spermatophyta</taxon>
        <taxon>Magnoliopsida</taxon>
        <taxon>eudicotyledons</taxon>
        <taxon>Gunneridae</taxon>
        <taxon>Pentapetalae</taxon>
        <taxon>rosids</taxon>
        <taxon>malvids</taxon>
        <taxon>Brassicales</taxon>
        <taxon>Brassicaceae</taxon>
        <taxon>Brassiceae</taxon>
        <taxon>Brassica</taxon>
    </lineage>
</organism>
<gene>
    <name evidence="1" type="primary">A01g507360.1_BraROA</name>
    <name evidence="1" type="ORF">IGI04_002836</name>
</gene>
<comment type="caution">
    <text evidence="1">The sequence shown here is derived from an EMBL/GenBank/DDBJ whole genome shotgun (WGS) entry which is preliminary data.</text>
</comment>
<evidence type="ECO:0000313" key="1">
    <source>
        <dbReference type="EMBL" id="KAG5415269.1"/>
    </source>
</evidence>
<sequence length="82" mass="9321">MTVKSLTFHPFAILIKHSRIFKQKKVSIILHHLHISTDGSYLDAIYLYSTTMFCKNDKDIGKIYIDKVGWSLGGMAISSDQC</sequence>
<accession>A0ABQ7NWQ2</accession>
<proteinExistence type="predicted"/>
<protein>
    <submittedName>
        <fullName evidence="1">Uncharacterized protein</fullName>
    </submittedName>
</protein>